<keyword evidence="8" id="KW-0282">Flagellum</keyword>
<organism evidence="8 9">
    <name type="scientific">Virgibacillus indicus</name>
    <dbReference type="NCBI Taxonomy" id="2024554"/>
    <lineage>
        <taxon>Bacteria</taxon>
        <taxon>Bacillati</taxon>
        <taxon>Bacillota</taxon>
        <taxon>Bacilli</taxon>
        <taxon>Bacillales</taxon>
        <taxon>Bacillaceae</taxon>
        <taxon>Virgibacillus</taxon>
    </lineage>
</organism>
<evidence type="ECO:0000256" key="2">
    <source>
        <dbReference type="ARBA" id="ARBA00022490"/>
    </source>
</evidence>
<keyword evidence="8" id="KW-0969">Cilium</keyword>
<comment type="function">
    <text evidence="5">May act as an export chaperone for the filament capping protein FliD.</text>
</comment>
<comment type="subcellular location">
    <subcellularLocation>
        <location evidence="1">Cytoplasm</location>
        <location evidence="1">Cytosol</location>
    </subcellularLocation>
</comment>
<evidence type="ECO:0000256" key="5">
    <source>
        <dbReference type="ARBA" id="ARBA00093765"/>
    </source>
</evidence>
<evidence type="ECO:0000313" key="8">
    <source>
        <dbReference type="EMBL" id="OZU88793.1"/>
    </source>
</evidence>
<keyword evidence="8" id="KW-0966">Cell projection</keyword>
<evidence type="ECO:0000313" key="9">
    <source>
        <dbReference type="Proteomes" id="UP000216498"/>
    </source>
</evidence>
<dbReference type="Pfam" id="PF05400">
    <property type="entry name" value="FliT"/>
    <property type="match status" value="1"/>
</dbReference>
<dbReference type="Proteomes" id="UP000216498">
    <property type="component" value="Unassembled WGS sequence"/>
</dbReference>
<accession>A0A265N9W7</accession>
<evidence type="ECO:0000256" key="4">
    <source>
        <dbReference type="ARBA" id="ARBA00023186"/>
    </source>
</evidence>
<gene>
    <name evidence="8" type="ORF">CIL03_10940</name>
</gene>
<comment type="caution">
    <text evidence="8">The sequence shown here is derived from an EMBL/GenBank/DDBJ whole genome shotgun (WGS) entry which is preliminary data.</text>
</comment>
<keyword evidence="3" id="KW-1005">Bacterial flagellum biogenesis</keyword>
<keyword evidence="4" id="KW-0143">Chaperone</keyword>
<protein>
    <recommendedName>
        <fullName evidence="7">Flagellar protein FliT</fullName>
    </recommendedName>
</protein>
<evidence type="ECO:0000256" key="6">
    <source>
        <dbReference type="ARBA" id="ARBA00093785"/>
    </source>
</evidence>
<sequence length="117" mass="13936">MNRLRELYEITIQLKKTLVQEITAKDREAVIEQVNELIDKRSIHLQHVNPPFTEEEKVLGKELVVLNEEIQTKMLQLFNDLKSEMKQIKKQRKSNMSYTNPYKSVQTLDGMFMDRKK</sequence>
<keyword evidence="9" id="KW-1185">Reference proteome</keyword>
<comment type="similarity">
    <text evidence="6">Belongs to the bacillales FliT family.</text>
</comment>
<evidence type="ECO:0000256" key="7">
    <source>
        <dbReference type="ARBA" id="ARBA00093797"/>
    </source>
</evidence>
<name>A0A265N9W7_9BACI</name>
<proteinExistence type="inferred from homology"/>
<dbReference type="EMBL" id="NPMS01000004">
    <property type="protein sequence ID" value="OZU88793.1"/>
    <property type="molecule type" value="Genomic_DNA"/>
</dbReference>
<evidence type="ECO:0000256" key="1">
    <source>
        <dbReference type="ARBA" id="ARBA00004514"/>
    </source>
</evidence>
<dbReference type="RefSeq" id="WP_094885885.1">
    <property type="nucleotide sequence ID" value="NZ_NPMS01000004.1"/>
</dbReference>
<dbReference type="AlphaFoldDB" id="A0A265N9W7"/>
<dbReference type="OrthoDB" id="2353131at2"/>
<keyword evidence="2" id="KW-0963">Cytoplasm</keyword>
<dbReference type="InterPro" id="IPR008622">
    <property type="entry name" value="FliT"/>
</dbReference>
<reference evidence="8 9" key="1">
    <citation type="submission" date="2017-08" db="EMBL/GenBank/DDBJ databases">
        <title>Virgibacillus indicus sp. nov. and Virgibacillus profoundi sp. nov, two moderately halophilic bacteria isolated from marine sediment by using the Microfluidic Streak Plate.</title>
        <authorList>
            <person name="Xu B."/>
            <person name="Hu B."/>
            <person name="Wang J."/>
            <person name="Zhu Y."/>
            <person name="Huang L."/>
            <person name="Du W."/>
            <person name="Huang Y."/>
        </authorList>
    </citation>
    <scope>NUCLEOTIDE SEQUENCE [LARGE SCALE GENOMIC DNA]</scope>
    <source>
        <strain evidence="8 9">IO3-P2-C2</strain>
    </source>
</reference>
<evidence type="ECO:0000256" key="3">
    <source>
        <dbReference type="ARBA" id="ARBA00022795"/>
    </source>
</evidence>